<reference evidence="3 4" key="1">
    <citation type="journal article" date="2019" name="Int. J. Syst. Evol. Microbiol.">
        <title>The Global Catalogue of Microorganisms (GCM) 10K type strain sequencing project: providing services to taxonomists for standard genome sequencing and annotation.</title>
        <authorList>
            <consortium name="The Broad Institute Genomics Platform"/>
            <consortium name="The Broad Institute Genome Sequencing Center for Infectious Disease"/>
            <person name="Wu L."/>
            <person name="Ma J."/>
        </authorList>
    </citation>
    <scope>NUCLEOTIDE SEQUENCE [LARGE SCALE GENOMIC DNA]</scope>
    <source>
        <strain evidence="3 4">JCM 15914</strain>
    </source>
</reference>
<keyword evidence="4" id="KW-1185">Reference proteome</keyword>
<comment type="similarity">
    <text evidence="1">Belongs to the AHA1 family.</text>
</comment>
<dbReference type="InterPro" id="IPR023393">
    <property type="entry name" value="START-like_dom_sf"/>
</dbReference>
<dbReference type="EMBL" id="BAAAQA010000010">
    <property type="protein sequence ID" value="GAA2113660.1"/>
    <property type="molecule type" value="Genomic_DNA"/>
</dbReference>
<feature type="domain" description="Activator of Hsp90 ATPase homologue 1/2-like C-terminal" evidence="2">
    <location>
        <begin position="31"/>
        <end position="143"/>
    </location>
</feature>
<organism evidence="3 4">
    <name type="scientific">Kocuria atrinae</name>
    <dbReference type="NCBI Taxonomy" id="592377"/>
    <lineage>
        <taxon>Bacteria</taxon>
        <taxon>Bacillati</taxon>
        <taxon>Actinomycetota</taxon>
        <taxon>Actinomycetes</taxon>
        <taxon>Micrococcales</taxon>
        <taxon>Micrococcaceae</taxon>
        <taxon>Kocuria</taxon>
    </lineage>
</organism>
<accession>A0ABN2XL91</accession>
<gene>
    <name evidence="3" type="ORF">GCM10009824_10430</name>
</gene>
<dbReference type="Pfam" id="PF08327">
    <property type="entry name" value="AHSA1"/>
    <property type="match status" value="1"/>
</dbReference>
<evidence type="ECO:0000259" key="2">
    <source>
        <dbReference type="Pfam" id="PF08327"/>
    </source>
</evidence>
<comment type="caution">
    <text evidence="3">The sequence shown here is derived from an EMBL/GenBank/DDBJ whole genome shotgun (WGS) entry which is preliminary data.</text>
</comment>
<dbReference type="InterPro" id="IPR013538">
    <property type="entry name" value="ASHA1/2-like_C"/>
</dbReference>
<dbReference type="Gene3D" id="3.30.530.20">
    <property type="match status" value="1"/>
</dbReference>
<name>A0ABN2XL91_9MICC</name>
<evidence type="ECO:0000313" key="4">
    <source>
        <dbReference type="Proteomes" id="UP001500166"/>
    </source>
</evidence>
<evidence type="ECO:0000256" key="1">
    <source>
        <dbReference type="ARBA" id="ARBA00006817"/>
    </source>
</evidence>
<evidence type="ECO:0000313" key="3">
    <source>
        <dbReference type="EMBL" id="GAA2113660.1"/>
    </source>
</evidence>
<dbReference type="RefSeq" id="WP_344223966.1">
    <property type="nucleotide sequence ID" value="NZ_BAAAQA010000010.1"/>
</dbReference>
<proteinExistence type="inferred from homology"/>
<protein>
    <submittedName>
        <fullName evidence="3">SRPBCC domain-containing protein</fullName>
    </submittedName>
</protein>
<dbReference type="SUPFAM" id="SSF55961">
    <property type="entry name" value="Bet v1-like"/>
    <property type="match status" value="1"/>
</dbReference>
<dbReference type="Proteomes" id="UP001500166">
    <property type="component" value="Unassembled WGS sequence"/>
</dbReference>
<sequence length="204" mass="22718">MNLAELITGVTRTVTTQGSHHTVQLEHIYEASPEEIWDAITQPQRLEKWFEPTEGELIEGGRYQLTESGTEGTIQRCDRPRSVNITWEYDGDESAVQVTLQPLEGGTHLTIRHTMEENDHWRTYGPAATGIGWEGSLMSLALHLNAASSDILQDLCDFSRSTEGHSYTDDAADAWKTAYVQSGADEDQAQQQAIKTAAFYKGTE</sequence>